<dbReference type="Proteomes" id="UP000285768">
    <property type="component" value="Chromosome"/>
</dbReference>
<organism evidence="1 2">
    <name type="scientific">Leucobacter muris</name>
    <dbReference type="NCBI Taxonomy" id="1935379"/>
    <lineage>
        <taxon>Bacteria</taxon>
        <taxon>Bacillati</taxon>
        <taxon>Actinomycetota</taxon>
        <taxon>Actinomycetes</taxon>
        <taxon>Micrococcales</taxon>
        <taxon>Microbacteriaceae</taxon>
        <taxon>Leucobacter</taxon>
    </lineage>
</organism>
<protein>
    <submittedName>
        <fullName evidence="1">NAD(P)/FAD-dependent oxidoreductase</fullName>
    </submittedName>
</protein>
<gene>
    <name evidence="1" type="ORF">Leucomu_06170</name>
</gene>
<proteinExistence type="predicted"/>
<dbReference type="PANTHER" id="PTHR10668">
    <property type="entry name" value="PHYTOENE DEHYDROGENASE"/>
    <property type="match status" value="1"/>
</dbReference>
<accession>A0ABX5QF08</accession>
<dbReference type="Gene3D" id="3.50.50.60">
    <property type="entry name" value="FAD/NAD(P)-binding domain"/>
    <property type="match status" value="2"/>
</dbReference>
<dbReference type="RefSeq" id="WP_017884850.1">
    <property type="nucleotide sequence ID" value="NZ_CP035037.1"/>
</dbReference>
<evidence type="ECO:0000313" key="1">
    <source>
        <dbReference type="EMBL" id="QAB17565.1"/>
    </source>
</evidence>
<dbReference type="PANTHER" id="PTHR10668:SF103">
    <property type="entry name" value="PYRIDINE NUCLEOTIDE-DISULFIDE OXIDOREDUCTASE DOMAIN-CONTAINING PROTEIN 2"/>
    <property type="match status" value="1"/>
</dbReference>
<sequence>MVSEDSNYTHDVVIVGGGHNALVAAAYLARAGKRTVVLERLDHLGGAAVSEQPWPGVEARLSRYSYLVSLLPRQIIDDLGLEIQLARRRYSSYTPDPADPSRGVLVDNGDAEATAASFERVTGDRGEAARFDAFYERLAPLAQRLFPTVTDPLKRRSEVRAAVDGLGDDELWRDLFERPIGEWIRSALDTDIARGIALTDGLIGTFASADDPSLRQNRCFLYHVIGGGTGDWDVPVGGMGRVSGEIERAARDAGAELRTGADVEAITAEGEVRIGTGPTSETLRGRLVLSGVGPAVLERLLAAGGAPAAAVAEAPEHPAGAQVKINMLLKRLPQLRDEHVDPRAAFAGTFHINETLAQLEAAHAAGAGGSLPDPLPAEIYCHSLTDPSILGPELQAEGAQTLTLFGLHVPHALVTDDNNDELREQLVAAAQRSLDSVLAEPIVDCLYTAPDGTPCIEARTTLDLERSLGMIGGDIFHGALSWPWADDDEPLDTPARRWGVATDLPNVLVCGSGARRGGAVSGIGGHNAAQAALEILG</sequence>
<dbReference type="SUPFAM" id="SSF51905">
    <property type="entry name" value="FAD/NAD(P)-binding domain"/>
    <property type="match status" value="1"/>
</dbReference>
<dbReference type="InterPro" id="IPR036188">
    <property type="entry name" value="FAD/NAD-bd_sf"/>
</dbReference>
<keyword evidence="2" id="KW-1185">Reference proteome</keyword>
<dbReference type="EMBL" id="CP035037">
    <property type="protein sequence ID" value="QAB17565.1"/>
    <property type="molecule type" value="Genomic_DNA"/>
</dbReference>
<name>A0ABX5QF08_9MICO</name>
<reference evidence="1 2" key="1">
    <citation type="submission" date="2019-01" db="EMBL/GenBank/DDBJ databases">
        <title>Leucobacter muris sp. nov. isolated from the nose of a laboratory mouse.</title>
        <authorList>
            <person name="Benga L."/>
            <person name="Sproeer C."/>
            <person name="Schumann P."/>
            <person name="Verbarg S."/>
            <person name="Bunk B."/>
            <person name="Engelhardt E."/>
            <person name="Benten P.M."/>
            <person name="Sager M."/>
        </authorList>
    </citation>
    <scope>NUCLEOTIDE SEQUENCE [LARGE SCALE GENOMIC DNA]</scope>
    <source>
        <strain evidence="1 2">DSM 101948</strain>
    </source>
</reference>
<evidence type="ECO:0000313" key="2">
    <source>
        <dbReference type="Proteomes" id="UP000285768"/>
    </source>
</evidence>
<dbReference type="Pfam" id="PF13450">
    <property type="entry name" value="NAD_binding_8"/>
    <property type="match status" value="1"/>
</dbReference>